<dbReference type="Gene3D" id="3.40.50.2000">
    <property type="entry name" value="Glycogen Phosphorylase B"/>
    <property type="match status" value="1"/>
</dbReference>
<keyword evidence="4" id="KW-0328">Glycosyltransferase</keyword>
<keyword evidence="7" id="KW-0732">Signal</keyword>
<dbReference type="AlphaFoldDB" id="A0AAN4ZE35"/>
<keyword evidence="6" id="KW-0812">Transmembrane</keyword>
<dbReference type="PANTHER" id="PTHR48043:SF23">
    <property type="entry name" value="UDP-GLUCURONOSYLTRANSFERASE"/>
    <property type="match status" value="1"/>
</dbReference>
<feature type="non-terminal residue" evidence="11">
    <location>
        <position position="1"/>
    </location>
</feature>
<reference evidence="12" key="1">
    <citation type="submission" date="2022-10" db="EMBL/GenBank/DDBJ databases">
        <title>Genome assembly of Pristionchus species.</title>
        <authorList>
            <person name="Yoshida K."/>
            <person name="Sommer R.J."/>
        </authorList>
    </citation>
    <scope>NUCLEOTIDE SEQUENCE [LARGE SCALE GENOMIC DNA]</scope>
    <source>
        <strain evidence="12">RS5460</strain>
    </source>
</reference>
<gene>
    <name evidence="11" type="ORF">PMAYCL1PPCAC_08039</name>
</gene>
<comment type="caution">
    <text evidence="11">The sequence shown here is derived from an EMBL/GenBank/DDBJ whole genome shotgun (WGS) entry which is preliminary data.</text>
</comment>
<evidence type="ECO:0000256" key="1">
    <source>
        <dbReference type="ARBA" id="ARBA00004167"/>
    </source>
</evidence>
<protein>
    <recommendedName>
        <fullName evidence="3">glucuronosyltransferase</fullName>
        <ecNumber evidence="3">2.4.1.17</ecNumber>
    </recommendedName>
</protein>
<organism evidence="11 12">
    <name type="scientific">Pristionchus mayeri</name>
    <dbReference type="NCBI Taxonomy" id="1317129"/>
    <lineage>
        <taxon>Eukaryota</taxon>
        <taxon>Metazoa</taxon>
        <taxon>Ecdysozoa</taxon>
        <taxon>Nematoda</taxon>
        <taxon>Chromadorea</taxon>
        <taxon>Rhabditida</taxon>
        <taxon>Rhabditina</taxon>
        <taxon>Diplogasteromorpha</taxon>
        <taxon>Diplogasteroidea</taxon>
        <taxon>Neodiplogasteridae</taxon>
        <taxon>Pristionchus</taxon>
    </lineage>
</organism>
<comment type="subcellular location">
    <subcellularLocation>
        <location evidence="1">Membrane</location>
        <topology evidence="1">Single-pass membrane protein</topology>
    </subcellularLocation>
</comment>
<evidence type="ECO:0000256" key="8">
    <source>
        <dbReference type="ARBA" id="ARBA00022989"/>
    </source>
</evidence>
<evidence type="ECO:0000313" key="11">
    <source>
        <dbReference type="EMBL" id="GMR37844.1"/>
    </source>
</evidence>
<comment type="similarity">
    <text evidence="2">Belongs to the UDP-glycosyltransferase family.</text>
</comment>
<evidence type="ECO:0000256" key="7">
    <source>
        <dbReference type="ARBA" id="ARBA00022729"/>
    </source>
</evidence>
<dbReference type="GO" id="GO:0015020">
    <property type="term" value="F:glucuronosyltransferase activity"/>
    <property type="evidence" value="ECO:0007669"/>
    <property type="project" value="UniProtKB-EC"/>
</dbReference>
<name>A0AAN4ZE35_9BILA</name>
<accession>A0AAN4ZE35</accession>
<sequence length="124" mass="13892">FPDATFIWKYESPGDEFAKKSFAKAPNLHLSQWIPQNDILSDERLTAFITHGGAASTQEFMLKGKPGLSIPIFTDQPRNAALLEKNGLGKMFNKFDLINTEKFGAAIKDLLENESYKENARNLA</sequence>
<dbReference type="InterPro" id="IPR002213">
    <property type="entry name" value="UDP_glucos_trans"/>
</dbReference>
<keyword evidence="5" id="KW-0808">Transferase</keyword>
<dbReference type="Proteomes" id="UP001328107">
    <property type="component" value="Unassembled WGS sequence"/>
</dbReference>
<dbReference type="CDD" id="cd03784">
    <property type="entry name" value="GT1_Gtf-like"/>
    <property type="match status" value="1"/>
</dbReference>
<evidence type="ECO:0000256" key="5">
    <source>
        <dbReference type="ARBA" id="ARBA00022679"/>
    </source>
</evidence>
<evidence type="ECO:0000256" key="4">
    <source>
        <dbReference type="ARBA" id="ARBA00022676"/>
    </source>
</evidence>
<evidence type="ECO:0000256" key="9">
    <source>
        <dbReference type="ARBA" id="ARBA00023136"/>
    </source>
</evidence>
<keyword evidence="12" id="KW-1185">Reference proteome</keyword>
<evidence type="ECO:0000256" key="6">
    <source>
        <dbReference type="ARBA" id="ARBA00022692"/>
    </source>
</evidence>
<dbReference type="GO" id="GO:0016020">
    <property type="term" value="C:membrane"/>
    <property type="evidence" value="ECO:0007669"/>
    <property type="project" value="UniProtKB-SubCell"/>
</dbReference>
<keyword evidence="8" id="KW-1133">Transmembrane helix</keyword>
<evidence type="ECO:0000313" key="12">
    <source>
        <dbReference type="Proteomes" id="UP001328107"/>
    </source>
</evidence>
<keyword evidence="9" id="KW-0472">Membrane</keyword>
<evidence type="ECO:0000256" key="3">
    <source>
        <dbReference type="ARBA" id="ARBA00012544"/>
    </source>
</evidence>
<evidence type="ECO:0000256" key="10">
    <source>
        <dbReference type="ARBA" id="ARBA00047475"/>
    </source>
</evidence>
<proteinExistence type="inferred from homology"/>
<dbReference type="InterPro" id="IPR050271">
    <property type="entry name" value="UDP-glycosyltransferase"/>
</dbReference>
<dbReference type="EMBL" id="BTRK01000002">
    <property type="protein sequence ID" value="GMR37844.1"/>
    <property type="molecule type" value="Genomic_DNA"/>
</dbReference>
<dbReference type="PANTHER" id="PTHR48043">
    <property type="entry name" value="EG:EG0003.4 PROTEIN-RELATED"/>
    <property type="match status" value="1"/>
</dbReference>
<dbReference type="FunFam" id="3.40.50.2000:FF:000038">
    <property type="entry name" value="UDP-GlucuronosylTransferase"/>
    <property type="match status" value="1"/>
</dbReference>
<dbReference type="EC" id="2.4.1.17" evidence="3"/>
<evidence type="ECO:0000256" key="2">
    <source>
        <dbReference type="ARBA" id="ARBA00009995"/>
    </source>
</evidence>
<dbReference type="Pfam" id="PF00201">
    <property type="entry name" value="UDPGT"/>
    <property type="match status" value="1"/>
</dbReference>
<dbReference type="SUPFAM" id="SSF53756">
    <property type="entry name" value="UDP-Glycosyltransferase/glycogen phosphorylase"/>
    <property type="match status" value="1"/>
</dbReference>
<comment type="catalytic activity">
    <reaction evidence="10">
        <text>glucuronate acceptor + UDP-alpha-D-glucuronate = acceptor beta-D-glucuronoside + UDP + H(+)</text>
        <dbReference type="Rhea" id="RHEA:21032"/>
        <dbReference type="ChEBI" id="CHEBI:15378"/>
        <dbReference type="ChEBI" id="CHEBI:58052"/>
        <dbReference type="ChEBI" id="CHEBI:58223"/>
        <dbReference type="ChEBI" id="CHEBI:132367"/>
        <dbReference type="ChEBI" id="CHEBI:132368"/>
        <dbReference type="EC" id="2.4.1.17"/>
    </reaction>
</comment>